<dbReference type="SUPFAM" id="SSF88713">
    <property type="entry name" value="Glycoside hydrolase/deacetylase"/>
    <property type="match status" value="1"/>
</dbReference>
<protein>
    <submittedName>
        <fullName evidence="2">Polysaccharide deacetylase</fullName>
    </submittedName>
</protein>
<dbReference type="GO" id="GO:0005975">
    <property type="term" value="P:carbohydrate metabolic process"/>
    <property type="evidence" value="ECO:0007669"/>
    <property type="project" value="InterPro"/>
</dbReference>
<organism evidence="2 3">
    <name type="scientific">Halorientalis regularis</name>
    <dbReference type="NCBI Taxonomy" id="660518"/>
    <lineage>
        <taxon>Archaea</taxon>
        <taxon>Methanobacteriati</taxon>
        <taxon>Methanobacteriota</taxon>
        <taxon>Stenosarchaea group</taxon>
        <taxon>Halobacteria</taxon>
        <taxon>Halobacteriales</taxon>
        <taxon>Haloarculaceae</taxon>
        <taxon>Halorientalis</taxon>
    </lineage>
</organism>
<dbReference type="GO" id="GO:0016810">
    <property type="term" value="F:hydrolase activity, acting on carbon-nitrogen (but not peptide) bonds"/>
    <property type="evidence" value="ECO:0007669"/>
    <property type="project" value="InterPro"/>
</dbReference>
<accession>A0A1G7T546</accession>
<evidence type="ECO:0000313" key="3">
    <source>
        <dbReference type="Proteomes" id="UP000199076"/>
    </source>
</evidence>
<dbReference type="Pfam" id="PF01522">
    <property type="entry name" value="Polysacc_deac_1"/>
    <property type="match status" value="1"/>
</dbReference>
<sequence>MEDDGQVIISLDTELGWGFHGYDEDQSLSEDGRAERENIHRLLDLFDEFEAPATWAIVGHLFLESCDGDHASLDRPEWPHTGDWYAQDPGTDVECDPLRYGPDIITAIETAAPDHEIGSHTFSHVVCSEPTVTPDVLRSEIEASRELACERGHDVSTLVYPRNEARYRPALSEQGITAYRGKSPARKAVETDTLGGVRRYLRFMMGCEAPVVVPRRDESGVWDVPASQRLSYNPGSSSLNERFSEHPRVTMAKRAIERVSRDGGVYHLWDHPHAFTPEMFRDLRQILQAARKREVDIVTMREAVERVDREVTDD</sequence>
<name>A0A1G7T546_9EURY</name>
<dbReference type="OrthoDB" id="10436at2157"/>
<dbReference type="STRING" id="660518.SAMN05216218_12226"/>
<dbReference type="InterPro" id="IPR011330">
    <property type="entry name" value="Glyco_hydro/deAcase_b/a-brl"/>
</dbReference>
<gene>
    <name evidence="2" type="ORF">SAMN05216218_12226</name>
</gene>
<dbReference type="RefSeq" id="WP_092695304.1">
    <property type="nucleotide sequence ID" value="NZ_FNBK01000022.1"/>
</dbReference>
<dbReference type="Proteomes" id="UP000199076">
    <property type="component" value="Unassembled WGS sequence"/>
</dbReference>
<keyword evidence="3" id="KW-1185">Reference proteome</keyword>
<proteinExistence type="predicted"/>
<dbReference type="Gene3D" id="3.20.20.370">
    <property type="entry name" value="Glycoside hydrolase/deacetylase"/>
    <property type="match status" value="1"/>
</dbReference>
<reference evidence="3" key="1">
    <citation type="submission" date="2016-10" db="EMBL/GenBank/DDBJ databases">
        <authorList>
            <person name="Varghese N."/>
            <person name="Submissions S."/>
        </authorList>
    </citation>
    <scope>NUCLEOTIDE SEQUENCE [LARGE SCALE GENOMIC DNA]</scope>
    <source>
        <strain evidence="3">IBRC-M 10760</strain>
    </source>
</reference>
<feature type="domain" description="NodB homology" evidence="1">
    <location>
        <begin position="31"/>
        <end position="148"/>
    </location>
</feature>
<dbReference type="InterPro" id="IPR002509">
    <property type="entry name" value="NODB_dom"/>
</dbReference>
<dbReference type="EMBL" id="FNBK01000022">
    <property type="protein sequence ID" value="SDG29740.1"/>
    <property type="molecule type" value="Genomic_DNA"/>
</dbReference>
<evidence type="ECO:0000313" key="2">
    <source>
        <dbReference type="EMBL" id="SDG29740.1"/>
    </source>
</evidence>
<dbReference type="AlphaFoldDB" id="A0A1G7T546"/>
<evidence type="ECO:0000259" key="1">
    <source>
        <dbReference type="Pfam" id="PF01522"/>
    </source>
</evidence>